<sequence length="67" mass="6996">GSGERAWSGFGFGRAGAGRPKRGFGFDGWRRAADDHRLLLLGDSAGRGFTRRLAVAHDPAGLLGDAA</sequence>
<accession>A0A9I9E4P9</accession>
<dbReference type="EnsemblPlants" id="MELO3C028693.2.1">
    <property type="protein sequence ID" value="MELO3C028693.2.1"/>
    <property type="gene ID" value="MELO3C028693.2"/>
</dbReference>
<protein>
    <submittedName>
        <fullName evidence="1">Uncharacterized protein</fullName>
    </submittedName>
</protein>
<evidence type="ECO:0000313" key="1">
    <source>
        <dbReference type="EnsemblPlants" id="MELO3C028693.2.1"/>
    </source>
</evidence>
<proteinExistence type="predicted"/>
<reference evidence="1" key="1">
    <citation type="submission" date="2023-03" db="UniProtKB">
        <authorList>
            <consortium name="EnsemblPlants"/>
        </authorList>
    </citation>
    <scope>IDENTIFICATION</scope>
</reference>
<organism evidence="1">
    <name type="scientific">Cucumis melo</name>
    <name type="common">Muskmelon</name>
    <dbReference type="NCBI Taxonomy" id="3656"/>
    <lineage>
        <taxon>Eukaryota</taxon>
        <taxon>Viridiplantae</taxon>
        <taxon>Streptophyta</taxon>
        <taxon>Embryophyta</taxon>
        <taxon>Tracheophyta</taxon>
        <taxon>Spermatophyta</taxon>
        <taxon>Magnoliopsida</taxon>
        <taxon>eudicotyledons</taxon>
        <taxon>Gunneridae</taxon>
        <taxon>Pentapetalae</taxon>
        <taxon>rosids</taxon>
        <taxon>fabids</taxon>
        <taxon>Cucurbitales</taxon>
        <taxon>Cucurbitaceae</taxon>
        <taxon>Benincaseae</taxon>
        <taxon>Cucumis</taxon>
    </lineage>
</organism>
<dbReference type="AlphaFoldDB" id="A0A9I9E4P9"/>
<name>A0A9I9E4P9_CUCME</name>
<dbReference type="Gramene" id="MELO3C028693.2.1">
    <property type="protein sequence ID" value="MELO3C028693.2.1"/>
    <property type="gene ID" value="MELO3C028693.2"/>
</dbReference>